<name>A0A409W840_9AGAR</name>
<reference evidence="2 3" key="1">
    <citation type="journal article" date="2018" name="Evol. Lett.">
        <title>Horizontal gene cluster transfer increased hallucinogenic mushroom diversity.</title>
        <authorList>
            <person name="Reynolds H.T."/>
            <person name="Vijayakumar V."/>
            <person name="Gluck-Thaler E."/>
            <person name="Korotkin H.B."/>
            <person name="Matheny P.B."/>
            <person name="Slot J.C."/>
        </authorList>
    </citation>
    <scope>NUCLEOTIDE SEQUENCE [LARGE SCALE GENOMIC DNA]</scope>
    <source>
        <strain evidence="2 3">SRW20</strain>
    </source>
</reference>
<evidence type="ECO:0000256" key="1">
    <source>
        <dbReference type="SAM" id="MobiDB-lite"/>
    </source>
</evidence>
<protein>
    <submittedName>
        <fullName evidence="2">Uncharacterized protein</fullName>
    </submittedName>
</protein>
<comment type="caution">
    <text evidence="2">The sequence shown here is derived from an EMBL/GenBank/DDBJ whole genome shotgun (WGS) entry which is preliminary data.</text>
</comment>
<feature type="region of interest" description="Disordered" evidence="1">
    <location>
        <begin position="109"/>
        <end position="129"/>
    </location>
</feature>
<gene>
    <name evidence="2" type="ORF">CVT26_007444</name>
</gene>
<dbReference type="EMBL" id="NHYE01005326">
    <property type="protein sequence ID" value="PPQ74635.1"/>
    <property type="molecule type" value="Genomic_DNA"/>
</dbReference>
<sequence>MDQHPFLGSDSGEYLLYIIEHLTRPLIEKENLTTIYVIKSVLLAALFQFMEDNARPVTMTLSSTSTPPRPILSACIAAGLPWTRWMKHLGGQGFRLTIDEDNNLSFTSLEAESDLPSSSPSKTASTRHRLPSTIFRHSGPVPKRIDEGKFATSDTIGPHSSPRTLAQHLLSVDEDKDAAEIFALISRSSAMALPPTPTGDAYPLDRSKSMSIPRFSLAARPPLLSPQITGSSRPYSPFSSSSLSSDGYSSATAFSFSIPNDLLGSPPDIMTSLANATGSSTTENKGTKIYLYHGGSSTVLTGGVMLG</sequence>
<dbReference type="AlphaFoldDB" id="A0A409W840"/>
<dbReference type="STRING" id="231916.A0A409W840"/>
<proteinExistence type="predicted"/>
<dbReference type="OrthoDB" id="19928at2759"/>
<evidence type="ECO:0000313" key="2">
    <source>
        <dbReference type="EMBL" id="PPQ74635.1"/>
    </source>
</evidence>
<dbReference type="InParanoid" id="A0A409W840"/>
<feature type="compositionally biased region" description="Polar residues" evidence="1">
    <location>
        <begin position="109"/>
        <end position="124"/>
    </location>
</feature>
<dbReference type="Proteomes" id="UP000284706">
    <property type="component" value="Unassembled WGS sequence"/>
</dbReference>
<organism evidence="2 3">
    <name type="scientific">Gymnopilus dilepis</name>
    <dbReference type="NCBI Taxonomy" id="231916"/>
    <lineage>
        <taxon>Eukaryota</taxon>
        <taxon>Fungi</taxon>
        <taxon>Dikarya</taxon>
        <taxon>Basidiomycota</taxon>
        <taxon>Agaricomycotina</taxon>
        <taxon>Agaricomycetes</taxon>
        <taxon>Agaricomycetidae</taxon>
        <taxon>Agaricales</taxon>
        <taxon>Agaricineae</taxon>
        <taxon>Hymenogastraceae</taxon>
        <taxon>Gymnopilus</taxon>
    </lineage>
</organism>
<accession>A0A409W840</accession>
<evidence type="ECO:0000313" key="3">
    <source>
        <dbReference type="Proteomes" id="UP000284706"/>
    </source>
</evidence>
<keyword evidence="3" id="KW-1185">Reference proteome</keyword>